<evidence type="ECO:0000256" key="2">
    <source>
        <dbReference type="ARBA" id="ARBA00022692"/>
    </source>
</evidence>
<comment type="caution">
    <text evidence="7">The sequence shown here is derived from an EMBL/GenBank/DDBJ whole genome shotgun (WGS) entry which is preliminary data.</text>
</comment>
<keyword evidence="4" id="KW-0472">Membrane</keyword>
<organism evidence="7 8">
    <name type="scientific">Thiohalorhabdus methylotrophus</name>
    <dbReference type="NCBI Taxonomy" id="3242694"/>
    <lineage>
        <taxon>Bacteria</taxon>
        <taxon>Pseudomonadati</taxon>
        <taxon>Pseudomonadota</taxon>
        <taxon>Gammaproteobacteria</taxon>
        <taxon>Thiohalorhabdales</taxon>
        <taxon>Thiohalorhabdaceae</taxon>
        <taxon>Thiohalorhabdus</taxon>
    </lineage>
</organism>
<evidence type="ECO:0000259" key="6">
    <source>
        <dbReference type="Pfam" id="PF06803"/>
    </source>
</evidence>
<proteinExistence type="predicted"/>
<dbReference type="Proteomes" id="UP001575181">
    <property type="component" value="Unassembled WGS sequence"/>
</dbReference>
<evidence type="ECO:0000256" key="5">
    <source>
        <dbReference type="SAM" id="MobiDB-lite"/>
    </source>
</evidence>
<dbReference type="InterPro" id="IPR010652">
    <property type="entry name" value="DUF1232"/>
</dbReference>
<dbReference type="Pfam" id="PF06803">
    <property type="entry name" value="DUF1232"/>
    <property type="match status" value="1"/>
</dbReference>
<accession>A0ABV4TTN9</accession>
<evidence type="ECO:0000313" key="8">
    <source>
        <dbReference type="Proteomes" id="UP001575181"/>
    </source>
</evidence>
<comment type="subcellular location">
    <subcellularLocation>
        <location evidence="1">Endomembrane system</location>
        <topology evidence="1">Multi-pass membrane protein</topology>
    </subcellularLocation>
</comment>
<evidence type="ECO:0000256" key="1">
    <source>
        <dbReference type="ARBA" id="ARBA00004127"/>
    </source>
</evidence>
<dbReference type="EMBL" id="JBGUAW010000004">
    <property type="protein sequence ID" value="MFA9460694.1"/>
    <property type="molecule type" value="Genomic_DNA"/>
</dbReference>
<dbReference type="InterPro" id="IPR016983">
    <property type="entry name" value="UCP031804"/>
</dbReference>
<name>A0ABV4TTN9_9GAMM</name>
<evidence type="ECO:0000256" key="4">
    <source>
        <dbReference type="ARBA" id="ARBA00023136"/>
    </source>
</evidence>
<feature type="domain" description="DUF1232" evidence="6">
    <location>
        <begin position="60"/>
        <end position="94"/>
    </location>
</feature>
<sequence>MSEATGGPHPHGPSYSEHYSEGGFRKRAKTYLRRAGREVGEKVLCLYYTLEEPQLPAWARSVIYGALGYFLTPWDAAPDFIPGAGYADDLGVVTAALATVAAHVTPHARQRARAQLDRWLG</sequence>
<keyword evidence="3" id="KW-1133">Transmembrane helix</keyword>
<protein>
    <submittedName>
        <fullName evidence="7">YkvA family protein</fullName>
    </submittedName>
</protein>
<gene>
    <name evidence="7" type="ORF">ACERLL_07630</name>
</gene>
<evidence type="ECO:0000313" key="7">
    <source>
        <dbReference type="EMBL" id="MFA9460694.1"/>
    </source>
</evidence>
<keyword evidence="8" id="KW-1185">Reference proteome</keyword>
<dbReference type="RefSeq" id="WP_373655474.1">
    <property type="nucleotide sequence ID" value="NZ_JBGUAW010000004.1"/>
</dbReference>
<dbReference type="PIRSF" id="PIRSF031804">
    <property type="entry name" value="UCP031804"/>
    <property type="match status" value="1"/>
</dbReference>
<keyword evidence="2" id="KW-0812">Transmembrane</keyword>
<feature type="region of interest" description="Disordered" evidence="5">
    <location>
        <begin position="1"/>
        <end position="23"/>
    </location>
</feature>
<evidence type="ECO:0000256" key="3">
    <source>
        <dbReference type="ARBA" id="ARBA00022989"/>
    </source>
</evidence>
<reference evidence="7 8" key="1">
    <citation type="submission" date="2024-08" db="EMBL/GenBank/DDBJ databases">
        <title>Whole-genome sequencing of halo(alkali)philic microorganisms from hypersaline lakes.</title>
        <authorList>
            <person name="Sorokin D.Y."/>
            <person name="Merkel A.Y."/>
            <person name="Messina E."/>
            <person name="Yakimov M."/>
        </authorList>
    </citation>
    <scope>NUCLEOTIDE SEQUENCE [LARGE SCALE GENOMIC DNA]</scope>
    <source>
        <strain evidence="7 8">Cl-TMA</strain>
    </source>
</reference>